<comment type="caution">
    <text evidence="1">The sequence shown here is derived from an EMBL/GenBank/DDBJ whole genome shotgun (WGS) entry which is preliminary data.</text>
</comment>
<dbReference type="EMBL" id="ANAH02000066">
    <property type="protein sequence ID" value="EPX56339.1"/>
    <property type="molecule type" value="Genomic_DNA"/>
</dbReference>
<proteinExistence type="predicted"/>
<reference evidence="1" key="1">
    <citation type="submission" date="2013-05" db="EMBL/GenBank/DDBJ databases">
        <title>Genome assembly of Cystobacter fuscus DSM 2262.</title>
        <authorList>
            <person name="Sharma G."/>
            <person name="Khatri I."/>
            <person name="Kaur C."/>
            <person name="Mayilraj S."/>
            <person name="Subramanian S."/>
        </authorList>
    </citation>
    <scope>NUCLEOTIDE SEQUENCE [LARGE SCALE GENOMIC DNA]</scope>
    <source>
        <strain evidence="1">DSM 2262</strain>
    </source>
</reference>
<dbReference type="AlphaFoldDB" id="S9Q4R4"/>
<sequence>MVLSIEVESRHLLLHRTCILLLRADSIPPPEMRMAERVDSPLWIFALLE</sequence>
<keyword evidence="2" id="KW-1185">Reference proteome</keyword>
<dbReference type="Proteomes" id="UP000011682">
    <property type="component" value="Unassembled WGS sequence"/>
</dbReference>
<protein>
    <submittedName>
        <fullName evidence="1">Uncharacterized protein</fullName>
    </submittedName>
</protein>
<name>S9Q4R4_CYSF2</name>
<evidence type="ECO:0000313" key="1">
    <source>
        <dbReference type="EMBL" id="EPX56339.1"/>
    </source>
</evidence>
<evidence type="ECO:0000313" key="2">
    <source>
        <dbReference type="Proteomes" id="UP000011682"/>
    </source>
</evidence>
<gene>
    <name evidence="1" type="ORF">D187_007681</name>
</gene>
<organism evidence="1 2">
    <name type="scientific">Cystobacter fuscus (strain ATCC 25194 / DSM 2262 / NBRC 100088 / M29)</name>
    <dbReference type="NCBI Taxonomy" id="1242864"/>
    <lineage>
        <taxon>Bacteria</taxon>
        <taxon>Pseudomonadati</taxon>
        <taxon>Myxococcota</taxon>
        <taxon>Myxococcia</taxon>
        <taxon>Myxococcales</taxon>
        <taxon>Cystobacterineae</taxon>
        <taxon>Archangiaceae</taxon>
        <taxon>Cystobacter</taxon>
    </lineage>
</organism>
<accession>S9Q4R4</accession>